<evidence type="ECO:0000313" key="5">
    <source>
        <dbReference type="Proteomes" id="UP000326865"/>
    </source>
</evidence>
<dbReference type="PANTHER" id="PTHR48081:SF8">
    <property type="entry name" value="ALPHA_BETA HYDROLASE FOLD-3 DOMAIN-CONTAINING PROTEIN-RELATED"/>
    <property type="match status" value="1"/>
</dbReference>
<dbReference type="InterPro" id="IPR050300">
    <property type="entry name" value="GDXG_lipolytic_enzyme"/>
</dbReference>
<evidence type="ECO:0000313" key="4">
    <source>
        <dbReference type="EMBL" id="KAB7514997.1"/>
    </source>
</evidence>
<dbReference type="PANTHER" id="PTHR48081">
    <property type="entry name" value="AB HYDROLASE SUPERFAMILY PROTEIN C4A8.06C"/>
    <property type="match status" value="1"/>
</dbReference>
<evidence type="ECO:0000256" key="1">
    <source>
        <dbReference type="ARBA" id="ARBA00010515"/>
    </source>
</evidence>
<dbReference type="InterPro" id="IPR033140">
    <property type="entry name" value="Lipase_GDXG_put_SER_AS"/>
</dbReference>
<protein>
    <submittedName>
        <fullName evidence="4">Alpha/beta hydrolase fold domain-containing protein</fullName>
    </submittedName>
</protein>
<comment type="caution">
    <text evidence="4">The sequence shown here is derived from an EMBL/GenBank/DDBJ whole genome shotgun (WGS) entry which is preliminary data.</text>
</comment>
<dbReference type="SUPFAM" id="SSF53474">
    <property type="entry name" value="alpha/beta-Hydrolases"/>
    <property type="match status" value="1"/>
</dbReference>
<dbReference type="GO" id="GO:0016787">
    <property type="term" value="F:hydrolase activity"/>
    <property type="evidence" value="ECO:0007669"/>
    <property type="project" value="UniProtKB-KW"/>
</dbReference>
<dbReference type="Gene3D" id="3.40.50.1820">
    <property type="entry name" value="alpha/beta hydrolase"/>
    <property type="match status" value="1"/>
</dbReference>
<dbReference type="InterPro" id="IPR013094">
    <property type="entry name" value="AB_hydrolase_3"/>
</dbReference>
<proteinExistence type="inferred from homology"/>
<reference evidence="4 5" key="1">
    <citation type="submission" date="2019-10" db="EMBL/GenBank/DDBJ databases">
        <title>Unraveling microbial dark matter from salterns through culturing: the case of the genus Halosegnis.</title>
        <authorList>
            <person name="Duran-Viseras A."/>
            <person name="Andrei A.-S."/>
            <person name="Vera-Gargallo B."/>
            <person name="Ghai R."/>
            <person name="Sanchez-Porro C."/>
            <person name="Ventosa A."/>
        </authorList>
    </citation>
    <scope>NUCLEOTIDE SEQUENCE [LARGE SCALE GENOMIC DNA]</scope>
    <source>
        <strain evidence="4 5">F18-79</strain>
    </source>
</reference>
<keyword evidence="2 4" id="KW-0378">Hydrolase</keyword>
<dbReference type="FunFam" id="3.40.50.1820:FF:000089">
    <property type="entry name" value="Alpha/beta hydrolase"/>
    <property type="match status" value="1"/>
</dbReference>
<gene>
    <name evidence="4" type="ORF">DM867_07820</name>
</gene>
<dbReference type="PROSITE" id="PS01174">
    <property type="entry name" value="LIPASE_GDXG_SER"/>
    <property type="match status" value="1"/>
</dbReference>
<dbReference type="RefSeq" id="WP_152134064.1">
    <property type="nucleotide sequence ID" value="NZ_QKKZ01000002.1"/>
</dbReference>
<feature type="domain" description="Alpha/beta hydrolase fold-3" evidence="3">
    <location>
        <begin position="81"/>
        <end position="285"/>
    </location>
</feature>
<accession>A0A5N5U8Y9</accession>
<dbReference type="Proteomes" id="UP000326865">
    <property type="component" value="Unassembled WGS sequence"/>
</dbReference>
<name>A0A5N5U8Y9_9EURY</name>
<sequence length="314" mass="34039">MRADEPHPDVQQILAAVEAADTQPLAKYGDPDVAREVSARMRADADGPDLASVENRTVPGPDGDIEIRIYRPDTDGPVPTVAYFHGGGWVIGDLESHDLVCRHLARESGCVVVATHYRRAPEHPYPAAFEDSYAVLEWLATNSDETGGDGRLAVAGDSAGGNLAAAATLRARDEDGPDIDYQLLVYPSVTQTTDWDSREQNKEGYYLTEPDMEWFGESYFHTATDDDPYAHPLHADSHADLPPATVVTAGFDPIRDEGIAYAETLEDAGVAVEHHHYPEMIHGFYSMLAGQANLEAGHDAIGKSGADLRAAFEL</sequence>
<evidence type="ECO:0000259" key="3">
    <source>
        <dbReference type="Pfam" id="PF07859"/>
    </source>
</evidence>
<organism evidence="4 5">
    <name type="scientific">Halosegnis rubeus</name>
    <dbReference type="NCBI Taxonomy" id="2212850"/>
    <lineage>
        <taxon>Archaea</taxon>
        <taxon>Methanobacteriati</taxon>
        <taxon>Methanobacteriota</taxon>
        <taxon>Stenosarchaea group</taxon>
        <taxon>Halobacteria</taxon>
        <taxon>Halobacteriales</taxon>
        <taxon>Natronomonadaceae</taxon>
        <taxon>Halosegnis</taxon>
    </lineage>
</organism>
<dbReference type="Pfam" id="PF07859">
    <property type="entry name" value="Abhydrolase_3"/>
    <property type="match status" value="1"/>
</dbReference>
<dbReference type="InterPro" id="IPR029058">
    <property type="entry name" value="AB_hydrolase_fold"/>
</dbReference>
<comment type="similarity">
    <text evidence="1">Belongs to the 'GDXG' lipolytic enzyme family.</text>
</comment>
<dbReference type="EMBL" id="QKKZ01000002">
    <property type="protein sequence ID" value="KAB7514997.1"/>
    <property type="molecule type" value="Genomic_DNA"/>
</dbReference>
<dbReference type="AlphaFoldDB" id="A0A5N5U8Y9"/>
<evidence type="ECO:0000256" key="2">
    <source>
        <dbReference type="ARBA" id="ARBA00022801"/>
    </source>
</evidence>
<keyword evidence="5" id="KW-1185">Reference proteome</keyword>